<name>A0ABR2PTZ1_9ROSI</name>
<gene>
    <name evidence="1" type="ORF">V6N11_062752</name>
</gene>
<protein>
    <submittedName>
        <fullName evidence="1">Uncharacterized protein</fullName>
    </submittedName>
</protein>
<evidence type="ECO:0000313" key="2">
    <source>
        <dbReference type="Proteomes" id="UP001396334"/>
    </source>
</evidence>
<evidence type="ECO:0000313" key="1">
    <source>
        <dbReference type="EMBL" id="KAK8991757.1"/>
    </source>
</evidence>
<organism evidence="1 2">
    <name type="scientific">Hibiscus sabdariffa</name>
    <name type="common">roselle</name>
    <dbReference type="NCBI Taxonomy" id="183260"/>
    <lineage>
        <taxon>Eukaryota</taxon>
        <taxon>Viridiplantae</taxon>
        <taxon>Streptophyta</taxon>
        <taxon>Embryophyta</taxon>
        <taxon>Tracheophyta</taxon>
        <taxon>Spermatophyta</taxon>
        <taxon>Magnoliopsida</taxon>
        <taxon>eudicotyledons</taxon>
        <taxon>Gunneridae</taxon>
        <taxon>Pentapetalae</taxon>
        <taxon>rosids</taxon>
        <taxon>malvids</taxon>
        <taxon>Malvales</taxon>
        <taxon>Malvaceae</taxon>
        <taxon>Malvoideae</taxon>
        <taxon>Hibiscus</taxon>
    </lineage>
</organism>
<comment type="caution">
    <text evidence="1">The sequence shown here is derived from an EMBL/GenBank/DDBJ whole genome shotgun (WGS) entry which is preliminary data.</text>
</comment>
<accession>A0ABR2PTZ1</accession>
<dbReference type="Proteomes" id="UP001396334">
    <property type="component" value="Unassembled WGS sequence"/>
</dbReference>
<reference evidence="1 2" key="1">
    <citation type="journal article" date="2024" name="G3 (Bethesda)">
        <title>Genome assembly of Hibiscus sabdariffa L. provides insights into metabolisms of medicinal natural products.</title>
        <authorList>
            <person name="Kim T."/>
        </authorList>
    </citation>
    <scope>NUCLEOTIDE SEQUENCE [LARGE SCALE GENOMIC DNA]</scope>
    <source>
        <strain evidence="1">TK-2024</strain>
        <tissue evidence="1">Old leaves</tissue>
    </source>
</reference>
<keyword evidence="2" id="KW-1185">Reference proteome</keyword>
<proteinExistence type="predicted"/>
<dbReference type="EMBL" id="JBBPBN010000052">
    <property type="protein sequence ID" value="KAK8991757.1"/>
    <property type="molecule type" value="Genomic_DNA"/>
</dbReference>
<sequence>MQQTKEVIRDAHHRVTRPIFPIVPGASKLCQPKSSEVVHNRAVSFDNSGNEDTILRSEPGSINAENEDVCVREEVAAATFRDEQVVENSGHWREEGVSATSLREDQVLECPGRTEYVTVLPESLDGQQQHGMQSVVHRGGPSLTEVQSVGEPLEAVVGCDR</sequence>